<accession>A0ABP7ANK1</accession>
<name>A0ABP7ANK1_9MICO</name>
<dbReference type="PROSITE" id="PS51729">
    <property type="entry name" value="GNAT_YJDJ"/>
    <property type="match status" value="1"/>
</dbReference>
<dbReference type="InterPro" id="IPR031165">
    <property type="entry name" value="GNAT_YJDJ"/>
</dbReference>
<dbReference type="SUPFAM" id="SSF55729">
    <property type="entry name" value="Acyl-CoA N-acyltransferases (Nat)"/>
    <property type="match status" value="1"/>
</dbReference>
<dbReference type="EMBL" id="BAAAYU010000005">
    <property type="protein sequence ID" value="GAA3635958.1"/>
    <property type="molecule type" value="Genomic_DNA"/>
</dbReference>
<proteinExistence type="predicted"/>
<protein>
    <recommendedName>
        <fullName evidence="1">N-acetyltransferase domain-containing protein</fullName>
    </recommendedName>
</protein>
<dbReference type="InterPro" id="IPR045057">
    <property type="entry name" value="Gcn5-rel_NAT"/>
</dbReference>
<dbReference type="RefSeq" id="WP_344737910.1">
    <property type="nucleotide sequence ID" value="NZ_BAAAYU010000005.1"/>
</dbReference>
<feature type="domain" description="N-acetyltransferase" evidence="1">
    <location>
        <begin position="7"/>
        <end position="95"/>
    </location>
</feature>
<dbReference type="InterPro" id="IPR016181">
    <property type="entry name" value="Acyl_CoA_acyltransferase"/>
</dbReference>
<dbReference type="PANTHER" id="PTHR31435">
    <property type="entry name" value="PROTEIN NATD1"/>
    <property type="match status" value="1"/>
</dbReference>
<comment type="caution">
    <text evidence="2">The sequence shown here is derived from an EMBL/GenBank/DDBJ whole genome shotgun (WGS) entry which is preliminary data.</text>
</comment>
<reference evidence="3" key="1">
    <citation type="journal article" date="2019" name="Int. J. Syst. Evol. Microbiol.">
        <title>The Global Catalogue of Microorganisms (GCM) 10K type strain sequencing project: providing services to taxonomists for standard genome sequencing and annotation.</title>
        <authorList>
            <consortium name="The Broad Institute Genomics Platform"/>
            <consortium name="The Broad Institute Genome Sequencing Center for Infectious Disease"/>
            <person name="Wu L."/>
            <person name="Ma J."/>
        </authorList>
    </citation>
    <scope>NUCLEOTIDE SEQUENCE [LARGE SCALE GENOMIC DNA]</scope>
    <source>
        <strain evidence="3">JCM 16544</strain>
    </source>
</reference>
<sequence>MTDDTITVTRAEGRYDIHVGDVRAGYTVFRPDSQGRLSFPHTEIDPAFRGRGLATTLVADAMADVAARGETVVPHCPLVSKYLRENEVEGLEIAWPREQHPE</sequence>
<dbReference type="Pfam" id="PF14542">
    <property type="entry name" value="Acetyltransf_CG"/>
    <property type="match status" value="1"/>
</dbReference>
<dbReference type="Gene3D" id="3.40.630.30">
    <property type="match status" value="1"/>
</dbReference>
<dbReference type="Proteomes" id="UP001501697">
    <property type="component" value="Unassembled WGS sequence"/>
</dbReference>
<dbReference type="PANTHER" id="PTHR31435:SF10">
    <property type="entry name" value="BSR4717 PROTEIN"/>
    <property type="match status" value="1"/>
</dbReference>
<keyword evidence="3" id="KW-1185">Reference proteome</keyword>
<evidence type="ECO:0000259" key="1">
    <source>
        <dbReference type="PROSITE" id="PS51729"/>
    </source>
</evidence>
<organism evidence="2 3">
    <name type="scientific">Microbacterium awajiense</name>
    <dbReference type="NCBI Taxonomy" id="415214"/>
    <lineage>
        <taxon>Bacteria</taxon>
        <taxon>Bacillati</taxon>
        <taxon>Actinomycetota</taxon>
        <taxon>Actinomycetes</taxon>
        <taxon>Micrococcales</taxon>
        <taxon>Microbacteriaceae</taxon>
        <taxon>Microbacterium</taxon>
    </lineage>
</organism>
<evidence type="ECO:0000313" key="2">
    <source>
        <dbReference type="EMBL" id="GAA3635958.1"/>
    </source>
</evidence>
<evidence type="ECO:0000313" key="3">
    <source>
        <dbReference type="Proteomes" id="UP001501697"/>
    </source>
</evidence>
<gene>
    <name evidence="2" type="ORF">GCM10022200_19110</name>
</gene>